<name>K5DP08_RHOBT</name>
<protein>
    <submittedName>
        <fullName evidence="1">Uncharacterized protein</fullName>
    </submittedName>
</protein>
<organism evidence="1 2">
    <name type="scientific">Rhodopirellula baltica SH28</name>
    <dbReference type="NCBI Taxonomy" id="993517"/>
    <lineage>
        <taxon>Bacteria</taxon>
        <taxon>Pseudomonadati</taxon>
        <taxon>Planctomycetota</taxon>
        <taxon>Planctomycetia</taxon>
        <taxon>Pirellulales</taxon>
        <taxon>Pirellulaceae</taxon>
        <taxon>Rhodopirellula</taxon>
    </lineage>
</organism>
<dbReference type="PATRIC" id="fig|993517.3.peg.447"/>
<proteinExistence type="predicted"/>
<accession>K5DP08</accession>
<dbReference type="AlphaFoldDB" id="K5DP08"/>
<evidence type="ECO:0000313" key="2">
    <source>
        <dbReference type="Proteomes" id="UP000007993"/>
    </source>
</evidence>
<comment type="caution">
    <text evidence="1">The sequence shown here is derived from an EMBL/GenBank/DDBJ whole genome shotgun (WGS) entry which is preliminary data.</text>
</comment>
<evidence type="ECO:0000313" key="1">
    <source>
        <dbReference type="EMBL" id="EKK04208.1"/>
    </source>
</evidence>
<gene>
    <name evidence="1" type="ORF">RBSH_00403</name>
</gene>
<reference evidence="1 2" key="1">
    <citation type="journal article" date="2013" name="Mar. Genomics">
        <title>Expression of sulfatases in Rhodopirellula baltica and the diversity of sulfatases in the genus Rhodopirellula.</title>
        <authorList>
            <person name="Wegner C.E."/>
            <person name="Richter-Heitmann T."/>
            <person name="Klindworth A."/>
            <person name="Klockow C."/>
            <person name="Richter M."/>
            <person name="Achstetter T."/>
            <person name="Glockner F.O."/>
            <person name="Harder J."/>
        </authorList>
    </citation>
    <scope>NUCLEOTIDE SEQUENCE [LARGE SCALE GENOMIC DNA]</scope>
    <source>
        <strain evidence="1 2">SH28</strain>
    </source>
</reference>
<dbReference type="EMBL" id="AMCW01000012">
    <property type="protein sequence ID" value="EKK04208.1"/>
    <property type="molecule type" value="Genomic_DNA"/>
</dbReference>
<sequence length="63" mass="7247">MLACFRTLRRFVKSKQKPPRNLYRQKGVRYLFGRIGNFLAGIRPIFGSADVHVQLLSPTAEIL</sequence>
<dbReference type="Proteomes" id="UP000007993">
    <property type="component" value="Unassembled WGS sequence"/>
</dbReference>